<evidence type="ECO:0000313" key="2">
    <source>
        <dbReference type="Proteomes" id="UP000194903"/>
    </source>
</evidence>
<dbReference type="InterPro" id="IPR006901">
    <property type="entry name" value="TrmK"/>
</dbReference>
<dbReference type="GO" id="GO:0160105">
    <property type="term" value="F:tRNA (adenine(22)-N1)-methyltransferase activity"/>
    <property type="evidence" value="ECO:0007669"/>
    <property type="project" value="InterPro"/>
</dbReference>
<dbReference type="InterPro" id="IPR029063">
    <property type="entry name" value="SAM-dependent_MTases_sf"/>
</dbReference>
<dbReference type="PIRSF" id="PIRSF018637">
    <property type="entry name" value="TrmK"/>
    <property type="match status" value="1"/>
</dbReference>
<dbReference type="SUPFAM" id="SSF53335">
    <property type="entry name" value="S-adenosyl-L-methionine-dependent methyltransferases"/>
    <property type="match status" value="1"/>
</dbReference>
<comment type="caution">
    <text evidence="1">The sequence shown here is derived from an EMBL/GenBank/DDBJ whole genome shotgun (WGS) entry which is preliminary data.</text>
</comment>
<dbReference type="Pfam" id="PF12847">
    <property type="entry name" value="Methyltransf_18"/>
    <property type="match status" value="1"/>
</dbReference>
<evidence type="ECO:0000313" key="1">
    <source>
        <dbReference type="EMBL" id="OUM19701.1"/>
    </source>
</evidence>
<accession>A0A252F1Y3</accession>
<dbReference type="AlphaFoldDB" id="A0A252F1Y3"/>
<dbReference type="PANTHER" id="PTHR38451">
    <property type="entry name" value="TRNA (ADENINE(22)-N(1))-METHYLTRANSFERASE"/>
    <property type="match status" value="1"/>
</dbReference>
<gene>
    <name evidence="1" type="ORF">CBW42_11075</name>
</gene>
<proteinExistence type="predicted"/>
<dbReference type="Gene3D" id="3.40.50.150">
    <property type="entry name" value="Vaccinia Virus protein VP39"/>
    <property type="match status" value="1"/>
</dbReference>
<organism evidence="1 2">
    <name type="scientific">Butyricicoccus porcorum</name>
    <dbReference type="NCBI Taxonomy" id="1945634"/>
    <lineage>
        <taxon>Bacteria</taxon>
        <taxon>Bacillati</taxon>
        <taxon>Bacillota</taxon>
        <taxon>Clostridia</taxon>
        <taxon>Eubacteriales</taxon>
        <taxon>Butyricicoccaceae</taxon>
        <taxon>Butyricicoccus</taxon>
    </lineage>
</organism>
<dbReference type="EMBL" id="NHOC01000010">
    <property type="protein sequence ID" value="OUM19701.1"/>
    <property type="molecule type" value="Genomic_DNA"/>
</dbReference>
<keyword evidence="2" id="KW-1185">Reference proteome</keyword>
<evidence type="ECO:0008006" key="3">
    <source>
        <dbReference type="Google" id="ProtNLM"/>
    </source>
</evidence>
<dbReference type="RefSeq" id="WP_087021386.1">
    <property type="nucleotide sequence ID" value="NZ_CP178353.1"/>
</dbReference>
<dbReference type="OrthoDB" id="5881184at2"/>
<name>A0A252F1Y3_9FIRM</name>
<reference evidence="1 2" key="1">
    <citation type="submission" date="2017-05" db="EMBL/GenBank/DDBJ databases">
        <title>Butyricicoccus porcorum sp. nov. a butyrate-producing bacterium from the swine intestinal tract.</title>
        <authorList>
            <person name="Trachsel J."/>
            <person name="Humphrey S."/>
            <person name="Allen H.K."/>
        </authorList>
    </citation>
    <scope>NUCLEOTIDE SEQUENCE [LARGE SCALE GENOMIC DNA]</scope>
    <source>
        <strain evidence="1">BB10</strain>
    </source>
</reference>
<protein>
    <recommendedName>
        <fullName evidence="3">SAM-dependent methyltransferase</fullName>
    </recommendedName>
</protein>
<dbReference type="PANTHER" id="PTHR38451:SF1">
    <property type="entry name" value="TRNA (ADENINE(22)-N(1))-METHYLTRANSFERASE"/>
    <property type="match status" value="1"/>
</dbReference>
<sequence length="235" mass="25770">MQDNRMHLTPRLRMIMEQVPQGARLADIGTDHALIPAALLRRKRIVSAIASDIRTGPLESAARTAEQFGFENEISLRLGAGLCTVTPKEADTIVIAGMGGETIAQILEEDPWALDGEHLLLLQAMTAQAQLRQYLAAHGGIIQKESLCREGKRMYTVMTVRGGGECMEKTLSDCCISDALLCDPLAADYLARLLSREEKICASLEAAQHQKPDELALHRGNVRVLSGELEQLEKE</sequence>
<dbReference type="Proteomes" id="UP000194903">
    <property type="component" value="Unassembled WGS sequence"/>
</dbReference>